<keyword evidence="2 6" id="KW-0812">Transmembrane</keyword>
<name>A3LZ61_PICST</name>
<keyword evidence="10" id="KW-1185">Reference proteome</keyword>
<evidence type="ECO:0000256" key="2">
    <source>
        <dbReference type="ARBA" id="ARBA00022692"/>
    </source>
</evidence>
<dbReference type="Pfam" id="PF11710">
    <property type="entry name" value="Git3"/>
    <property type="match status" value="1"/>
</dbReference>
<dbReference type="GO" id="GO:0004930">
    <property type="term" value="F:G protein-coupled receptor activity"/>
    <property type="evidence" value="ECO:0007669"/>
    <property type="project" value="TreeGrafter"/>
</dbReference>
<feature type="transmembrane region" description="Helical" evidence="6">
    <location>
        <begin position="386"/>
        <end position="405"/>
    </location>
</feature>
<evidence type="ECO:0000256" key="6">
    <source>
        <dbReference type="SAM" id="Phobius"/>
    </source>
</evidence>
<keyword evidence="3 6" id="KW-1133">Transmembrane helix</keyword>
<feature type="transmembrane region" description="Helical" evidence="6">
    <location>
        <begin position="189"/>
        <end position="210"/>
    </location>
</feature>
<feature type="region of interest" description="Disordered" evidence="5">
    <location>
        <begin position="320"/>
        <end position="353"/>
    </location>
</feature>
<reference evidence="9 10" key="1">
    <citation type="journal article" date="2007" name="Nat. Biotechnol.">
        <title>Genome sequence of the lignocellulose-bioconverting and xylose-fermenting yeast Pichia stipitis.</title>
        <authorList>
            <person name="Jeffries T.W."/>
            <person name="Grigoriev I.V."/>
            <person name="Grimwood J."/>
            <person name="Laplaza J.M."/>
            <person name="Aerts A."/>
            <person name="Salamov A."/>
            <person name="Schmutz J."/>
            <person name="Lindquist E."/>
            <person name="Dehal P."/>
            <person name="Shapiro H."/>
            <person name="Jin Y.S."/>
            <person name="Passoth V."/>
            <person name="Richardson P.M."/>
        </authorList>
    </citation>
    <scope>NUCLEOTIDE SEQUENCE [LARGE SCALE GENOMIC DNA]</scope>
    <source>
        <strain evidence="10">ATCC 58785 / CBS 6054 / NBRC 10063 / NRRL Y-11545</strain>
    </source>
</reference>
<evidence type="ECO:0000259" key="8">
    <source>
        <dbReference type="Pfam" id="PF11970"/>
    </source>
</evidence>
<evidence type="ECO:0000313" key="9">
    <source>
        <dbReference type="EMBL" id="ABN68099.2"/>
    </source>
</evidence>
<gene>
    <name evidence="9" type="ORF">PICST_62927</name>
</gene>
<feature type="transmembrane region" description="Helical" evidence="6">
    <location>
        <begin position="417"/>
        <end position="441"/>
    </location>
</feature>
<evidence type="ECO:0000256" key="5">
    <source>
        <dbReference type="SAM" id="MobiDB-lite"/>
    </source>
</evidence>
<organism evidence="9 10">
    <name type="scientific">Scheffersomyces stipitis (strain ATCC 58785 / CBS 6054 / NBRC 10063 / NRRL Y-11545)</name>
    <name type="common">Yeast</name>
    <name type="synonym">Pichia stipitis</name>
    <dbReference type="NCBI Taxonomy" id="322104"/>
    <lineage>
        <taxon>Eukaryota</taxon>
        <taxon>Fungi</taxon>
        <taxon>Dikarya</taxon>
        <taxon>Ascomycota</taxon>
        <taxon>Saccharomycotina</taxon>
        <taxon>Pichiomycetes</taxon>
        <taxon>Debaryomycetaceae</taxon>
        <taxon>Scheffersomyces</taxon>
    </lineage>
</organism>
<keyword evidence="9" id="KW-0675">Receptor</keyword>
<evidence type="ECO:0000256" key="3">
    <source>
        <dbReference type="ARBA" id="ARBA00022989"/>
    </source>
</evidence>
<dbReference type="Gene3D" id="1.20.1070.10">
    <property type="entry name" value="Rhodopsin 7-helix transmembrane proteins"/>
    <property type="match status" value="1"/>
</dbReference>
<dbReference type="HOGENOM" id="CLU_019464_0_1_1"/>
<feature type="transmembrane region" description="Helical" evidence="6">
    <location>
        <begin position="141"/>
        <end position="168"/>
    </location>
</feature>
<dbReference type="InterPro" id="IPR022596">
    <property type="entry name" value="GPR1/2/3_C"/>
</dbReference>
<feature type="transmembrane region" description="Helical" evidence="6">
    <location>
        <begin position="69"/>
        <end position="91"/>
    </location>
</feature>
<dbReference type="OrthoDB" id="5368598at2759"/>
<keyword evidence="4 6" id="KW-0472">Membrane</keyword>
<dbReference type="eggNOG" id="ENOG502QU8E">
    <property type="taxonomic scope" value="Eukaryota"/>
</dbReference>
<feature type="non-terminal residue" evidence="9">
    <location>
        <position position="544"/>
    </location>
</feature>
<feature type="domain" description="Glucose receptor Git3-like N-terminal" evidence="7">
    <location>
        <begin position="66"/>
        <end position="264"/>
    </location>
</feature>
<dbReference type="PANTHER" id="PTHR23112">
    <property type="entry name" value="G PROTEIN-COUPLED RECEPTOR 157-RELATED"/>
    <property type="match status" value="1"/>
</dbReference>
<dbReference type="PANTHER" id="PTHR23112:SF37">
    <property type="entry name" value="G PROTEIN-COUPLED RECEPTOR GPR1"/>
    <property type="match status" value="1"/>
</dbReference>
<feature type="compositionally biased region" description="Basic and acidic residues" evidence="5">
    <location>
        <begin position="324"/>
        <end position="334"/>
    </location>
</feature>
<dbReference type="KEGG" id="pic:PICST_62927"/>
<protein>
    <submittedName>
        <fullName evidence="9">G-protein coupled receptor</fullName>
    </submittedName>
</protein>
<dbReference type="Pfam" id="PF11970">
    <property type="entry name" value="GPR_Gpa2_C"/>
    <property type="match status" value="1"/>
</dbReference>
<feature type="domain" description="G protein-coupled receptor GPR1/2/3 C-terminal" evidence="8">
    <location>
        <begin position="373"/>
        <end position="448"/>
    </location>
</feature>
<dbReference type="OMA" id="FWFFRMR"/>
<dbReference type="InterPro" id="IPR023041">
    <property type="entry name" value="Glucose_rcpt_Git3-like_N"/>
</dbReference>
<dbReference type="RefSeq" id="XP_001386128.2">
    <property type="nucleotide sequence ID" value="XM_001386091.1"/>
</dbReference>
<dbReference type="AlphaFoldDB" id="A3LZ61"/>
<accession>A3LZ61</accession>
<evidence type="ECO:0000256" key="4">
    <source>
        <dbReference type="ARBA" id="ARBA00023136"/>
    </source>
</evidence>
<feature type="transmembrane region" description="Helical" evidence="6">
    <location>
        <begin position="230"/>
        <end position="254"/>
    </location>
</feature>
<dbReference type="Proteomes" id="UP000002258">
    <property type="component" value="Chromosome 7"/>
</dbReference>
<dbReference type="GO" id="GO:0005886">
    <property type="term" value="C:plasma membrane"/>
    <property type="evidence" value="ECO:0007669"/>
    <property type="project" value="TreeGrafter"/>
</dbReference>
<dbReference type="STRING" id="322104.A3LZ61"/>
<dbReference type="SUPFAM" id="SSF81321">
    <property type="entry name" value="Family A G protein-coupled receptor-like"/>
    <property type="match status" value="1"/>
</dbReference>
<comment type="subcellular location">
    <subcellularLocation>
        <location evidence="1">Membrane</location>
        <topology evidence="1">Multi-pass membrane protein</topology>
    </subcellularLocation>
</comment>
<feature type="transmembrane region" description="Helical" evidence="6">
    <location>
        <begin position="103"/>
        <end position="121"/>
    </location>
</feature>
<dbReference type="GeneID" id="4840710"/>
<dbReference type="FunCoup" id="A3LZ61">
    <property type="interactions" value="147"/>
</dbReference>
<evidence type="ECO:0000259" key="7">
    <source>
        <dbReference type="Pfam" id="PF11710"/>
    </source>
</evidence>
<sequence>MESLQSLSITATSFLPESTFLAFTEDAVKPSSSNFFVSATKMVIDLVIRASGHNQIDEFTDRQALVQRILATSSSCASISLCLAAFYSFLAIDPRRLIFRHQLIFFLLSFDMLKAVILLLYPTRVLTHSSSYYNDQFCQVVGFFTATAIEGADIAILAFAVHTYLLIFKPSLSTKVKNSTRTEGGLYKFRFYVYVMSFLIPLVLASLAFVNGTGYISLVCWCYLPQRPVWYRFVLSWVPRYCIVVIIFVFYALIYYHVIREFKTLGGVFTTMHKSQGNVHPKLADDEKPGLYSALKYFLSLIKDTAMPKFVFPTEELTPSNTRQMHEDPRHKNENDDDEEDVSDLSSTPPVHVDTENIVYDPELHAANLESFRKRQKIIQKQMKSIFVYPFAYCFLWLFPFILHITQVNYEERHGPIYWINCMGAFFQPFNGFVDALVFFYREQPWNYTIMKNYEKEHTTRMNSMMLHPMHHASQASPHHFQSIGSESITTSARLTKNSDSITAGLIDLSQYPFYRRWLNDLHFPLFALPTEENIIKLQNKFIQ</sequence>
<dbReference type="EMBL" id="CP000501">
    <property type="protein sequence ID" value="ABN68099.2"/>
    <property type="molecule type" value="Genomic_DNA"/>
</dbReference>
<evidence type="ECO:0000256" key="1">
    <source>
        <dbReference type="ARBA" id="ARBA00004141"/>
    </source>
</evidence>
<dbReference type="GO" id="GO:0007189">
    <property type="term" value="P:adenylate cyclase-activating G protein-coupled receptor signaling pathway"/>
    <property type="evidence" value="ECO:0007669"/>
    <property type="project" value="TreeGrafter"/>
</dbReference>
<evidence type="ECO:0000313" key="10">
    <source>
        <dbReference type="Proteomes" id="UP000002258"/>
    </source>
</evidence>
<dbReference type="InParanoid" id="A3LZ61"/>
<proteinExistence type="predicted"/>